<proteinExistence type="predicted"/>
<name>A0ABR8K2B9_9BACT</name>
<gene>
    <name evidence="1" type="ORF">IC234_21590</name>
</gene>
<reference evidence="1 2" key="1">
    <citation type="submission" date="2020-09" db="EMBL/GenBank/DDBJ databases">
        <authorList>
            <person name="Kim M.K."/>
        </authorList>
    </citation>
    <scope>NUCLEOTIDE SEQUENCE [LARGE SCALE GENOMIC DNA]</scope>
    <source>
        <strain evidence="1 2">BT189</strain>
    </source>
</reference>
<protein>
    <submittedName>
        <fullName evidence="1">Uncharacterized protein</fullName>
    </submittedName>
</protein>
<dbReference type="RefSeq" id="WP_190928861.1">
    <property type="nucleotide sequence ID" value="NZ_JACXAC010000011.1"/>
</dbReference>
<dbReference type="Proteomes" id="UP000606003">
    <property type="component" value="Unassembled WGS sequence"/>
</dbReference>
<keyword evidence="2" id="KW-1185">Reference proteome</keyword>
<accession>A0ABR8K2B9</accession>
<evidence type="ECO:0000313" key="2">
    <source>
        <dbReference type="Proteomes" id="UP000606003"/>
    </source>
</evidence>
<organism evidence="1 2">
    <name type="scientific">Hymenobacter armeniacus</name>
    <dbReference type="NCBI Taxonomy" id="2771358"/>
    <lineage>
        <taxon>Bacteria</taxon>
        <taxon>Pseudomonadati</taxon>
        <taxon>Bacteroidota</taxon>
        <taxon>Cytophagia</taxon>
        <taxon>Cytophagales</taxon>
        <taxon>Hymenobacteraceae</taxon>
        <taxon>Hymenobacter</taxon>
    </lineage>
</organism>
<comment type="caution">
    <text evidence="1">The sequence shown here is derived from an EMBL/GenBank/DDBJ whole genome shotgun (WGS) entry which is preliminary data.</text>
</comment>
<evidence type="ECO:0000313" key="1">
    <source>
        <dbReference type="EMBL" id="MBD2724734.1"/>
    </source>
</evidence>
<dbReference type="EMBL" id="JACXAC010000011">
    <property type="protein sequence ID" value="MBD2724734.1"/>
    <property type="molecule type" value="Genomic_DNA"/>
</dbReference>
<sequence>MVDYLKIALPDGTLGTSGLALFTPTDHESGECQSWREAEHRNMKLRIHRNGYTELTGSLHKFWHGQHNGGPFHLNAVCEAITDLSDTFGFKAEVAALRTLEFGLNVPMSTSAAQLLRRGVLYKTSALDLKQFNGKGCYRTAVAQQYYFKLYDKELHLMAMGFASPGPLLRVELKATRMVLLAEAGIATLADLTKPKPLAALGKLLEGAFANVLFAAPSLPATLTRTERQRLTVGANFIYWHDLNEQHPESLRKNRAKYRELVAKHCPDLLASEASNGIATGWERLLETPQPIPELTGFTATSSGLLLTGINTLNRVVEPVSEPRRCQTCSRDISGQSDKSKFCSEALYGAAGKRCRNAASNPRNNAKRRLWISSAAQYQLFDVVPYSKAAA</sequence>